<proteinExistence type="predicted"/>
<dbReference type="CDD" id="cd21631">
    <property type="entry name" value="RHH_CopG_NikR-like"/>
    <property type="match status" value="1"/>
</dbReference>
<protein>
    <submittedName>
        <fullName evidence="2">CopG family transcriptional regulator</fullName>
    </submittedName>
</protein>
<reference evidence="2 3" key="1">
    <citation type="submission" date="2024-10" db="EMBL/GenBank/DDBJ databases">
        <authorList>
            <person name="Riesco R."/>
        </authorList>
    </citation>
    <scope>NUCLEOTIDE SEQUENCE [LARGE SCALE GENOMIC DNA]</scope>
    <source>
        <strain evidence="2 3">NCIMB 15450</strain>
    </source>
</reference>
<evidence type="ECO:0000313" key="3">
    <source>
        <dbReference type="Proteomes" id="UP001609219"/>
    </source>
</evidence>
<dbReference type="EMBL" id="JBIMSN010000181">
    <property type="protein sequence ID" value="MFH5232971.1"/>
    <property type="molecule type" value="Genomic_DNA"/>
</dbReference>
<gene>
    <name evidence="2" type="ORF">ACHIRB_31055</name>
</gene>
<feature type="non-terminal residue" evidence="2">
    <location>
        <position position="1"/>
    </location>
</feature>
<accession>A0ABW7KCW1</accession>
<evidence type="ECO:0000313" key="2">
    <source>
        <dbReference type="EMBL" id="MFH5232971.1"/>
    </source>
</evidence>
<keyword evidence="3" id="KW-1185">Reference proteome</keyword>
<dbReference type="RefSeq" id="WP_395127849.1">
    <property type="nucleotide sequence ID" value="NZ_JBIMSN010000181.1"/>
</dbReference>
<evidence type="ECO:0000259" key="1">
    <source>
        <dbReference type="Pfam" id="PF01402"/>
    </source>
</evidence>
<sequence>LASPGLCPGLSVSNTRGQGPGAVVRLAIRRMLAESPDGLGELLTARRQTQPSMVIAPVHLGDDLAAQLTELARTLGVHRAELIRLACDKLLTDIAIGRLNGSPIDLTEDVISEAYLGEANRDTLIRRHQQRRNRATEELAE</sequence>
<dbReference type="InterPro" id="IPR002145">
    <property type="entry name" value="CopG"/>
</dbReference>
<feature type="domain" description="Ribbon-helix-helix protein CopG" evidence="1">
    <location>
        <begin position="58"/>
        <end position="86"/>
    </location>
</feature>
<organism evidence="2 3">
    <name type="scientific">Antrihabitans spumae</name>
    <dbReference type="NCBI Taxonomy" id="3373370"/>
    <lineage>
        <taxon>Bacteria</taxon>
        <taxon>Bacillati</taxon>
        <taxon>Actinomycetota</taxon>
        <taxon>Actinomycetes</taxon>
        <taxon>Mycobacteriales</taxon>
        <taxon>Nocardiaceae</taxon>
        <taxon>Antrihabitans</taxon>
    </lineage>
</organism>
<dbReference type="Proteomes" id="UP001609219">
    <property type="component" value="Unassembled WGS sequence"/>
</dbReference>
<dbReference type="Pfam" id="PF01402">
    <property type="entry name" value="RHH_1"/>
    <property type="match status" value="1"/>
</dbReference>
<comment type="caution">
    <text evidence="2">The sequence shown here is derived from an EMBL/GenBank/DDBJ whole genome shotgun (WGS) entry which is preliminary data.</text>
</comment>
<name>A0ABW7KCW1_9NOCA</name>